<evidence type="ECO:0000256" key="1">
    <source>
        <dbReference type="ARBA" id="ARBA00004651"/>
    </source>
</evidence>
<protein>
    <recommendedName>
        <fullName evidence="12">G-protein coupled receptors family 3 profile domain-containing protein</fullName>
    </recommendedName>
</protein>
<reference evidence="15" key="1">
    <citation type="submission" date="2012-12" db="EMBL/GenBank/DDBJ databases">
        <authorList>
            <person name="Hellsten U."/>
            <person name="Grimwood J."/>
            <person name="Chapman J.A."/>
            <person name="Shapiro H."/>
            <person name="Aerts A."/>
            <person name="Otillar R.P."/>
            <person name="Terry A.Y."/>
            <person name="Boore J.L."/>
            <person name="Simakov O."/>
            <person name="Marletaz F."/>
            <person name="Cho S.-J."/>
            <person name="Edsinger-Gonzales E."/>
            <person name="Havlak P."/>
            <person name="Kuo D.-H."/>
            <person name="Larsson T."/>
            <person name="Lv J."/>
            <person name="Arendt D."/>
            <person name="Savage R."/>
            <person name="Osoegawa K."/>
            <person name="de Jong P."/>
            <person name="Lindberg D.R."/>
            <person name="Seaver E.C."/>
            <person name="Weisblat D.A."/>
            <person name="Putnam N.H."/>
            <person name="Grigoriev I.V."/>
            <person name="Rokhsar D.S."/>
        </authorList>
    </citation>
    <scope>NUCLEOTIDE SEQUENCE</scope>
    <source>
        <strain evidence="15">I ESC-2004</strain>
    </source>
</reference>
<dbReference type="AlphaFoldDB" id="R7VM37"/>
<dbReference type="GO" id="GO:0004930">
    <property type="term" value="F:G protein-coupled receptor activity"/>
    <property type="evidence" value="ECO:0007669"/>
    <property type="project" value="UniProtKB-KW"/>
</dbReference>
<dbReference type="CDD" id="cd13953">
    <property type="entry name" value="7tm_classC_mGluR-like"/>
    <property type="match status" value="1"/>
</dbReference>
<dbReference type="Pfam" id="PF00003">
    <property type="entry name" value="7tm_3"/>
    <property type="match status" value="1"/>
</dbReference>
<dbReference type="STRING" id="283909.R7VM37"/>
<evidence type="ECO:0000313" key="13">
    <source>
        <dbReference type="EMBL" id="ELU18160.1"/>
    </source>
</evidence>
<organism evidence="13">
    <name type="scientific">Capitella teleta</name>
    <name type="common">Polychaete worm</name>
    <dbReference type="NCBI Taxonomy" id="283909"/>
    <lineage>
        <taxon>Eukaryota</taxon>
        <taxon>Metazoa</taxon>
        <taxon>Spiralia</taxon>
        <taxon>Lophotrochozoa</taxon>
        <taxon>Annelida</taxon>
        <taxon>Polychaeta</taxon>
        <taxon>Sedentaria</taxon>
        <taxon>Scolecida</taxon>
        <taxon>Capitellidae</taxon>
        <taxon>Capitella</taxon>
    </lineage>
</organism>
<comment type="subcellular location">
    <subcellularLocation>
        <location evidence="1">Cell membrane</location>
        <topology evidence="1">Multi-pass membrane protein</topology>
    </subcellularLocation>
</comment>
<dbReference type="InterPro" id="IPR017978">
    <property type="entry name" value="GPCR_3_C"/>
</dbReference>
<feature type="transmembrane region" description="Helical" evidence="10">
    <location>
        <begin position="775"/>
        <end position="796"/>
    </location>
</feature>
<evidence type="ECO:0000256" key="2">
    <source>
        <dbReference type="ARBA" id="ARBA00022475"/>
    </source>
</evidence>
<evidence type="ECO:0000256" key="9">
    <source>
        <dbReference type="ARBA" id="ARBA00023224"/>
    </source>
</evidence>
<evidence type="ECO:0000256" key="4">
    <source>
        <dbReference type="ARBA" id="ARBA00022989"/>
    </source>
</evidence>
<reference evidence="13 15" key="2">
    <citation type="journal article" date="2013" name="Nature">
        <title>Insights into bilaterian evolution from three spiralian genomes.</title>
        <authorList>
            <person name="Simakov O."/>
            <person name="Marletaz F."/>
            <person name="Cho S.J."/>
            <person name="Edsinger-Gonzales E."/>
            <person name="Havlak P."/>
            <person name="Hellsten U."/>
            <person name="Kuo D.H."/>
            <person name="Larsson T."/>
            <person name="Lv J."/>
            <person name="Arendt D."/>
            <person name="Savage R."/>
            <person name="Osoegawa K."/>
            <person name="de Jong P."/>
            <person name="Grimwood J."/>
            <person name="Chapman J.A."/>
            <person name="Shapiro H."/>
            <person name="Aerts A."/>
            <person name="Otillar R.P."/>
            <person name="Terry A.Y."/>
            <person name="Boore J.L."/>
            <person name="Grigoriev I.V."/>
            <person name="Lindberg D.R."/>
            <person name="Seaver E.C."/>
            <person name="Weisblat D.A."/>
            <person name="Putnam N.H."/>
            <person name="Rokhsar D.S."/>
        </authorList>
    </citation>
    <scope>NUCLEOTIDE SEQUENCE</scope>
    <source>
        <strain evidence="13 15">I ESC-2004</strain>
    </source>
</reference>
<keyword evidence="7" id="KW-0675">Receptor</keyword>
<keyword evidence="11" id="KW-0732">Signal</keyword>
<keyword evidence="4 10" id="KW-1133">Transmembrane helix</keyword>
<dbReference type="Gene3D" id="2.10.50.30">
    <property type="entry name" value="GPCR, family 3, nine cysteines domain"/>
    <property type="match status" value="1"/>
</dbReference>
<keyword evidence="6 10" id="KW-0472">Membrane</keyword>
<dbReference type="InterPro" id="IPR038550">
    <property type="entry name" value="GPCR_3_9-Cys_sf"/>
</dbReference>
<feature type="transmembrane region" description="Helical" evidence="10">
    <location>
        <begin position="553"/>
        <end position="576"/>
    </location>
</feature>
<sequence>MNIRAVIWLLSILSTNQAKLIVPELTPSRYVIPGDLNLGVLHRILIRNNTVYCSTSDGTVHPILLQMCEAAIFAADQINSRTDLLPNITLGLTCVDSCGNSKASLARSLYLMEDHSQCQNSSDGLTNDQRVVGIVGPGFSRVAVAVSNFFSLFKIPVLGTFASADELSNKENFEYFLRMAPPDRFQAQVFVDIILSFNWTYVGLFYSEGNYGAEGAKEIENLVRNSNICLAFTHRLSVESKGEEEEVEQIAQLLDDHRSVSVSIWFTEGPVIIRVLAGLRRAEIAINHIMLLSDSAKTDIAEYPEYIQGGMSIGFPLYEVPGLRNHLASLQPGVNTHNPWIQKAWDTLCEYDNCTLEEIVKSMFDNVQYGMPYYEAVYVYADALHKLITKRCPEAFEEVEYLADCIDGEELLETMKKCELEMISGPIEFDENGDRIGQYHLYHYRSNDGGASVETEFLAVWDQRNFLNFNKKDSNRTMYVPVSLCSQECNSRQYVIQKSPHCCWECRSCRSNERLAENRTTCASCPLFYWPNQLSLEFCETIAHDYLRWSDQLALILLVGSGFGIFVSSVSFGVLYKHKHTRLVKASNIKLSFTMLIGTLFAFLMCLPFVAKPSKITCFFRDVGFNAVFTVLYAPLFVKTCTIYCIFRAGKKGAKTPSFVSNKGQTLMLVVALTIQLGILVAMQSTWPSDTLLRMPVYTEPYVELTCAYTTIPFLMPLTYNILLIFVCGFLGYGCRKLPENFNESGFIFVSASTTIFTWVVFLPTYFTAASFKNQAILLNLCLLLNAFITVGCLFAPKVYALYCVDEDSLKFTPKTVSSIHATKTTIIRVQPVQDG</sequence>
<dbReference type="EMBL" id="KB292092">
    <property type="protein sequence ID" value="ELU18160.1"/>
    <property type="molecule type" value="Genomic_DNA"/>
</dbReference>
<feature type="transmembrane region" description="Helical" evidence="10">
    <location>
        <begin position="667"/>
        <end position="687"/>
    </location>
</feature>
<evidence type="ECO:0000256" key="3">
    <source>
        <dbReference type="ARBA" id="ARBA00022692"/>
    </source>
</evidence>
<dbReference type="Pfam" id="PF01094">
    <property type="entry name" value="ANF_receptor"/>
    <property type="match status" value="1"/>
</dbReference>
<feature type="domain" description="G-protein coupled receptors family 3 profile" evidence="12">
    <location>
        <begin position="553"/>
        <end position="802"/>
    </location>
</feature>
<accession>R7VM37</accession>
<dbReference type="OrthoDB" id="6133044at2759"/>
<proteinExistence type="predicted"/>
<dbReference type="PRINTS" id="PR00248">
    <property type="entry name" value="GPCRMGR"/>
</dbReference>
<feature type="signal peptide" evidence="11">
    <location>
        <begin position="1"/>
        <end position="18"/>
    </location>
</feature>
<feature type="transmembrane region" description="Helical" evidence="10">
    <location>
        <begin position="588"/>
        <end position="611"/>
    </location>
</feature>
<dbReference type="InterPro" id="IPR050726">
    <property type="entry name" value="mGluR"/>
</dbReference>
<dbReference type="Gene3D" id="3.40.50.2300">
    <property type="match status" value="2"/>
</dbReference>
<dbReference type="PANTHER" id="PTHR24060">
    <property type="entry name" value="METABOTROPIC GLUTAMATE RECEPTOR"/>
    <property type="match status" value="1"/>
</dbReference>
<evidence type="ECO:0000256" key="7">
    <source>
        <dbReference type="ARBA" id="ARBA00023170"/>
    </source>
</evidence>
<feature type="chain" id="PRO_5008789238" description="G-protein coupled receptors family 3 profile domain-containing protein" evidence="11">
    <location>
        <begin position="19"/>
        <end position="836"/>
    </location>
</feature>
<keyword evidence="3 10" id="KW-0812">Transmembrane</keyword>
<feature type="transmembrane region" description="Helical" evidence="10">
    <location>
        <begin position="747"/>
        <end position="769"/>
    </location>
</feature>
<feature type="transmembrane region" description="Helical" evidence="10">
    <location>
        <begin position="718"/>
        <end position="735"/>
    </location>
</feature>
<gene>
    <name evidence="13" type="ORF">CAPTEDRAFT_147683</name>
</gene>
<evidence type="ECO:0000256" key="11">
    <source>
        <dbReference type="SAM" id="SignalP"/>
    </source>
</evidence>
<dbReference type="PROSITE" id="PS50259">
    <property type="entry name" value="G_PROTEIN_RECEP_F3_4"/>
    <property type="match status" value="1"/>
</dbReference>
<evidence type="ECO:0000256" key="8">
    <source>
        <dbReference type="ARBA" id="ARBA00023180"/>
    </source>
</evidence>
<dbReference type="EMBL" id="AMQN01003867">
    <property type="status" value="NOT_ANNOTATED_CDS"/>
    <property type="molecule type" value="Genomic_DNA"/>
</dbReference>
<dbReference type="OMA" id="ELMIFAI"/>
<name>R7VM37_CAPTE</name>
<dbReference type="Proteomes" id="UP000014760">
    <property type="component" value="Unassembled WGS sequence"/>
</dbReference>
<keyword evidence="15" id="KW-1185">Reference proteome</keyword>
<evidence type="ECO:0000313" key="15">
    <source>
        <dbReference type="Proteomes" id="UP000014760"/>
    </source>
</evidence>
<keyword evidence="8" id="KW-0325">Glycoprotein</keyword>
<reference evidence="14" key="3">
    <citation type="submission" date="2015-06" db="UniProtKB">
        <authorList>
            <consortium name="EnsemblMetazoa"/>
        </authorList>
    </citation>
    <scope>IDENTIFICATION</scope>
</reference>
<dbReference type="HOGENOM" id="CLU_005389_0_0_1"/>
<dbReference type="InterPro" id="IPR001828">
    <property type="entry name" value="ANF_lig-bd_rcpt"/>
</dbReference>
<evidence type="ECO:0000256" key="5">
    <source>
        <dbReference type="ARBA" id="ARBA00023040"/>
    </source>
</evidence>
<evidence type="ECO:0000259" key="12">
    <source>
        <dbReference type="PROSITE" id="PS50259"/>
    </source>
</evidence>
<dbReference type="SUPFAM" id="SSF53822">
    <property type="entry name" value="Periplasmic binding protein-like I"/>
    <property type="match status" value="1"/>
</dbReference>
<keyword evidence="2" id="KW-1003">Cell membrane</keyword>
<feature type="transmembrane region" description="Helical" evidence="10">
    <location>
        <begin position="623"/>
        <end position="647"/>
    </location>
</feature>
<dbReference type="InterPro" id="IPR000337">
    <property type="entry name" value="GPCR_3"/>
</dbReference>
<keyword evidence="5" id="KW-0297">G-protein coupled receptor</keyword>
<dbReference type="GO" id="GO:0005886">
    <property type="term" value="C:plasma membrane"/>
    <property type="evidence" value="ECO:0007669"/>
    <property type="project" value="UniProtKB-SubCell"/>
</dbReference>
<evidence type="ECO:0000313" key="14">
    <source>
        <dbReference type="EnsemblMetazoa" id="CapteP147683"/>
    </source>
</evidence>
<keyword evidence="9" id="KW-0807">Transducer</keyword>
<dbReference type="InterPro" id="IPR028082">
    <property type="entry name" value="Peripla_BP_I"/>
</dbReference>
<evidence type="ECO:0000256" key="6">
    <source>
        <dbReference type="ARBA" id="ARBA00023136"/>
    </source>
</evidence>
<dbReference type="EnsemblMetazoa" id="CapteT147683">
    <property type="protein sequence ID" value="CapteP147683"/>
    <property type="gene ID" value="CapteG147683"/>
</dbReference>
<evidence type="ECO:0000256" key="10">
    <source>
        <dbReference type="SAM" id="Phobius"/>
    </source>
</evidence>